<dbReference type="SUPFAM" id="SSF51182">
    <property type="entry name" value="RmlC-like cupins"/>
    <property type="match status" value="1"/>
</dbReference>
<dbReference type="Gene3D" id="2.60.120.10">
    <property type="entry name" value="Jelly Rolls"/>
    <property type="match status" value="1"/>
</dbReference>
<dbReference type="AlphaFoldDB" id="A0A0A5HYV0"/>
<dbReference type="CDD" id="cd02238">
    <property type="entry name" value="cupin_KdgF"/>
    <property type="match status" value="1"/>
</dbReference>
<proteinExistence type="predicted"/>
<comment type="caution">
    <text evidence="2">The sequence shown here is derived from an EMBL/GenBank/DDBJ whole genome shotgun (WGS) entry which is preliminary data.</text>
</comment>
<reference evidence="2 3" key="1">
    <citation type="submission" date="2014-10" db="EMBL/GenBank/DDBJ databases">
        <title>Genome sequencing of Vibrio sinaloensis T08.</title>
        <authorList>
            <person name="Chan K.-G."/>
            <person name="Mohamad N.I."/>
        </authorList>
    </citation>
    <scope>NUCLEOTIDE SEQUENCE [LARGE SCALE GENOMIC DNA]</scope>
    <source>
        <strain evidence="2 3">T08</strain>
    </source>
</reference>
<dbReference type="EMBL" id="JRWP01000005">
    <property type="protein sequence ID" value="KGY09450.1"/>
    <property type="molecule type" value="Genomic_DNA"/>
</dbReference>
<dbReference type="Pfam" id="PF07883">
    <property type="entry name" value="Cupin_2"/>
    <property type="match status" value="1"/>
</dbReference>
<name>A0A0A5HYV0_PHOS4</name>
<accession>A0A0A5HYV0</accession>
<dbReference type="PIRSF" id="PIRSF029883">
    <property type="entry name" value="KdgF"/>
    <property type="match status" value="1"/>
</dbReference>
<dbReference type="RefSeq" id="WP_038189251.1">
    <property type="nucleotide sequence ID" value="NZ_JRWP01000005.1"/>
</dbReference>
<dbReference type="STRING" id="379097.SE23_14255"/>
<sequence length="109" mass="12224">MFFSQKNEQWQFVEPGIERCIMNWNDELMAVKVRFSHLAVGVAHKHSLHTQLSYVLAGRFEAQLGDRTCVLETGDSFLAAKECIHGVIALAEGSVLLDVFTPVRSDFLA</sequence>
<evidence type="ECO:0000313" key="2">
    <source>
        <dbReference type="EMBL" id="KGY09450.1"/>
    </source>
</evidence>
<gene>
    <name evidence="2" type="ORF">NM06_06260</name>
</gene>
<dbReference type="InterPro" id="IPR013096">
    <property type="entry name" value="Cupin_2"/>
</dbReference>
<protein>
    <recommendedName>
        <fullName evidence="1">Cupin type-2 domain-containing protein</fullName>
    </recommendedName>
</protein>
<dbReference type="PANTHER" id="PTHR40112:SF1">
    <property type="entry name" value="H2HPP ISOMERASE"/>
    <property type="match status" value="1"/>
</dbReference>
<dbReference type="PANTHER" id="PTHR40112">
    <property type="entry name" value="H2HPP ISOMERASE"/>
    <property type="match status" value="1"/>
</dbReference>
<dbReference type="InterPro" id="IPR011051">
    <property type="entry name" value="RmlC_Cupin_sf"/>
</dbReference>
<evidence type="ECO:0000313" key="3">
    <source>
        <dbReference type="Proteomes" id="UP000030451"/>
    </source>
</evidence>
<feature type="domain" description="Cupin type-2" evidence="1">
    <location>
        <begin position="41"/>
        <end position="94"/>
    </location>
</feature>
<dbReference type="Proteomes" id="UP000030451">
    <property type="component" value="Unassembled WGS sequence"/>
</dbReference>
<dbReference type="InterPro" id="IPR014710">
    <property type="entry name" value="RmlC-like_jellyroll"/>
</dbReference>
<evidence type="ECO:0000259" key="1">
    <source>
        <dbReference type="Pfam" id="PF07883"/>
    </source>
</evidence>
<dbReference type="InterPro" id="IPR025499">
    <property type="entry name" value="KdgF"/>
</dbReference>
<organism evidence="2 3">
    <name type="scientific">Photobacterium sp. (strain ATCC 43367)</name>
    <dbReference type="NCBI Taxonomy" id="379097"/>
    <lineage>
        <taxon>Bacteria</taxon>
        <taxon>Pseudomonadati</taxon>
        <taxon>Pseudomonadota</taxon>
        <taxon>Gammaproteobacteria</taxon>
        <taxon>Vibrionales</taxon>
        <taxon>Vibrionaceae</taxon>
        <taxon>Vibrio</taxon>
        <taxon>Vibrio oreintalis group</taxon>
    </lineage>
</organism>
<dbReference type="OrthoDB" id="9811153at2"/>
<dbReference type="InterPro" id="IPR052535">
    <property type="entry name" value="Bacilysin_H2HPP_isomerase"/>
</dbReference>